<evidence type="ECO:0000313" key="1">
    <source>
        <dbReference type="EMBL" id="KAG2841185.1"/>
    </source>
</evidence>
<dbReference type="EMBL" id="RCML01000952">
    <property type="protein sequence ID" value="KAG2967195.1"/>
    <property type="molecule type" value="Genomic_DNA"/>
</dbReference>
<keyword evidence="7" id="KW-1185">Reference proteome</keyword>
<dbReference type="Proteomes" id="UP000736787">
    <property type="component" value="Unassembled WGS sequence"/>
</dbReference>
<evidence type="ECO:0000313" key="6">
    <source>
        <dbReference type="EMBL" id="RAW39862.1"/>
    </source>
</evidence>
<dbReference type="EMBL" id="RCMI01000969">
    <property type="protein sequence ID" value="KAG2893188.1"/>
    <property type="molecule type" value="Genomic_DNA"/>
</dbReference>
<sequence length="95" mass="10885">MTLRQLCAFFYADHEKGLFECKMCGRGRKQASETGNSNLIDHLGTKHAGYVEEYAEIEATAASTMVMFGFVDDVTITIYLWMRWIIQRNLPITEV</sequence>
<evidence type="ECO:0000313" key="2">
    <source>
        <dbReference type="EMBL" id="KAG2893188.1"/>
    </source>
</evidence>
<reference evidence="1" key="2">
    <citation type="submission" date="2018-10" db="EMBL/GenBank/DDBJ databases">
        <title>Effector identification in a new, highly contiguous assembly of the strawberry crown rot pathogen Phytophthora cactorum.</title>
        <authorList>
            <person name="Armitage A.D."/>
            <person name="Nellist C.F."/>
            <person name="Bates H."/>
            <person name="Vickerstaff R.J."/>
            <person name="Harrison R.J."/>
        </authorList>
    </citation>
    <scope>NUCLEOTIDE SEQUENCE</scope>
    <source>
        <strain evidence="1">15-7</strain>
        <strain evidence="2">4032</strain>
        <strain evidence="3">4040</strain>
        <strain evidence="4">P415</strain>
        <strain evidence="5">P421</strain>
    </source>
</reference>
<dbReference type="Proteomes" id="UP000760860">
    <property type="component" value="Unassembled WGS sequence"/>
</dbReference>
<dbReference type="VEuPathDB" id="FungiDB:PC110_g3963"/>
<dbReference type="EMBL" id="MJFZ01000058">
    <property type="protein sequence ID" value="RAW39862.1"/>
    <property type="molecule type" value="Genomic_DNA"/>
</dbReference>
<dbReference type="EMBL" id="RCMV01001291">
    <property type="protein sequence ID" value="KAG3209319.1"/>
    <property type="molecule type" value="Genomic_DNA"/>
</dbReference>
<dbReference type="EMBL" id="RCMG01000949">
    <property type="protein sequence ID" value="KAG2841185.1"/>
    <property type="molecule type" value="Genomic_DNA"/>
</dbReference>
<dbReference type="EMBL" id="RCMK01000979">
    <property type="protein sequence ID" value="KAG2905816.1"/>
    <property type="molecule type" value="Genomic_DNA"/>
</dbReference>
<accession>A0A329SWC2</accession>
<organism evidence="6 7">
    <name type="scientific">Phytophthora cactorum</name>
    <dbReference type="NCBI Taxonomy" id="29920"/>
    <lineage>
        <taxon>Eukaryota</taxon>
        <taxon>Sar</taxon>
        <taxon>Stramenopiles</taxon>
        <taxon>Oomycota</taxon>
        <taxon>Peronosporomycetes</taxon>
        <taxon>Peronosporales</taxon>
        <taxon>Peronosporaceae</taxon>
        <taxon>Phytophthora</taxon>
    </lineage>
</organism>
<evidence type="ECO:0000313" key="7">
    <source>
        <dbReference type="Proteomes" id="UP000251314"/>
    </source>
</evidence>
<dbReference type="Proteomes" id="UP000251314">
    <property type="component" value="Unassembled WGS sequence"/>
</dbReference>
<name>A0A329SWC2_9STRA</name>
<dbReference type="Proteomes" id="UP000697107">
    <property type="component" value="Unassembled WGS sequence"/>
</dbReference>
<dbReference type="OrthoDB" id="112869at2759"/>
<dbReference type="AlphaFoldDB" id="A0A329SWC2"/>
<comment type="caution">
    <text evidence="6">The sequence shown here is derived from an EMBL/GenBank/DDBJ whole genome shotgun (WGS) entry which is preliminary data.</text>
</comment>
<proteinExistence type="predicted"/>
<reference evidence="6 7" key="1">
    <citation type="submission" date="2018-01" db="EMBL/GenBank/DDBJ databases">
        <title>Draft genome of the strawberry crown rot pathogen Phytophthora cactorum.</title>
        <authorList>
            <person name="Armitage A.D."/>
            <person name="Lysoe E."/>
            <person name="Nellist C.F."/>
            <person name="Harrison R.J."/>
            <person name="Brurberg M.B."/>
        </authorList>
    </citation>
    <scope>NUCLEOTIDE SEQUENCE [LARGE SCALE GENOMIC DNA]</scope>
    <source>
        <strain evidence="6 7">10300</strain>
    </source>
</reference>
<evidence type="ECO:0008006" key="8">
    <source>
        <dbReference type="Google" id="ProtNLM"/>
    </source>
</evidence>
<dbReference type="Proteomes" id="UP000774804">
    <property type="component" value="Unassembled WGS sequence"/>
</dbReference>
<evidence type="ECO:0000313" key="3">
    <source>
        <dbReference type="EMBL" id="KAG2905816.1"/>
    </source>
</evidence>
<protein>
    <recommendedName>
        <fullName evidence="8">BED-type domain-containing protein</fullName>
    </recommendedName>
</protein>
<dbReference type="Proteomes" id="UP000735874">
    <property type="component" value="Unassembled WGS sequence"/>
</dbReference>
<gene>
    <name evidence="6" type="ORF">PC110_g3963</name>
    <name evidence="1" type="ORF">PC113_g19095</name>
    <name evidence="2" type="ORF">PC115_g18554</name>
    <name evidence="3" type="ORF">PC117_g20660</name>
    <name evidence="4" type="ORF">PC118_g18727</name>
    <name evidence="5" type="ORF">PC129_g19663</name>
</gene>
<evidence type="ECO:0000313" key="4">
    <source>
        <dbReference type="EMBL" id="KAG2967195.1"/>
    </source>
</evidence>
<evidence type="ECO:0000313" key="5">
    <source>
        <dbReference type="EMBL" id="KAG3209319.1"/>
    </source>
</evidence>